<evidence type="ECO:0000256" key="1">
    <source>
        <dbReference type="SAM" id="MobiDB-lite"/>
    </source>
</evidence>
<dbReference type="InterPro" id="IPR008979">
    <property type="entry name" value="Galactose-bd-like_sf"/>
</dbReference>
<feature type="region of interest" description="Disordered" evidence="1">
    <location>
        <begin position="1"/>
        <end position="76"/>
    </location>
</feature>
<feature type="compositionally biased region" description="Basic and acidic residues" evidence="1">
    <location>
        <begin position="39"/>
        <end position="51"/>
    </location>
</feature>
<feature type="compositionally biased region" description="Polar residues" evidence="1">
    <location>
        <begin position="1"/>
        <end position="14"/>
    </location>
</feature>
<dbReference type="Gene3D" id="3.40.50.720">
    <property type="entry name" value="NAD(P)-binding Rossmann-like Domain"/>
    <property type="match status" value="2"/>
</dbReference>
<name>A0ABY8U9V6_TETOB</name>
<dbReference type="Pfam" id="PF08547">
    <property type="entry name" value="CIA30"/>
    <property type="match status" value="1"/>
</dbReference>
<keyword evidence="5" id="KW-1185">Reference proteome</keyword>
<evidence type="ECO:0000313" key="4">
    <source>
        <dbReference type="EMBL" id="WIA17884.1"/>
    </source>
</evidence>
<feature type="compositionally biased region" description="Low complexity" evidence="1">
    <location>
        <begin position="66"/>
        <end position="76"/>
    </location>
</feature>
<dbReference type="SUPFAM" id="SSF49785">
    <property type="entry name" value="Galactose-binding domain-like"/>
    <property type="match status" value="1"/>
</dbReference>
<dbReference type="Proteomes" id="UP001244341">
    <property type="component" value="Chromosome 9b"/>
</dbReference>
<gene>
    <name evidence="4" type="ORF">OEZ85_009384</name>
</gene>
<dbReference type="PANTHER" id="PTHR15020:SF47">
    <property type="entry name" value="NAD(P)-BINDING DOMAIN-CONTAINING PROTEIN"/>
    <property type="match status" value="1"/>
</dbReference>
<dbReference type="EMBL" id="CP126216">
    <property type="protein sequence ID" value="WIA17884.1"/>
    <property type="molecule type" value="Genomic_DNA"/>
</dbReference>
<feature type="domain" description="NAD(P)-binding" evidence="3">
    <location>
        <begin position="494"/>
        <end position="580"/>
    </location>
</feature>
<protein>
    <recommendedName>
        <fullName evidence="6">NAD(P)-binding domain-containing protein</fullName>
    </recommendedName>
</protein>
<dbReference type="InterPro" id="IPR016040">
    <property type="entry name" value="NAD(P)-bd_dom"/>
</dbReference>
<evidence type="ECO:0008006" key="6">
    <source>
        <dbReference type="Google" id="ProtNLM"/>
    </source>
</evidence>
<feature type="domain" description="NAD(P)-binding" evidence="3">
    <location>
        <begin position="142"/>
        <end position="244"/>
    </location>
</feature>
<evidence type="ECO:0000259" key="3">
    <source>
        <dbReference type="Pfam" id="PF13460"/>
    </source>
</evidence>
<dbReference type="InterPro" id="IPR013857">
    <property type="entry name" value="NADH-UbQ_OxRdtase-assoc_prot30"/>
</dbReference>
<reference evidence="4 5" key="1">
    <citation type="submission" date="2023-05" db="EMBL/GenBank/DDBJ databases">
        <title>A 100% complete, gapless, phased diploid assembly of the Scenedesmus obliquus UTEX 3031 genome.</title>
        <authorList>
            <person name="Biondi T.C."/>
            <person name="Hanschen E.R."/>
            <person name="Kwon T."/>
            <person name="Eng W."/>
            <person name="Kruse C.P.S."/>
            <person name="Koehler S.I."/>
            <person name="Kunde Y."/>
            <person name="Gleasner C.D."/>
            <person name="You Mak K.T."/>
            <person name="Polle J."/>
            <person name="Hovde B.T."/>
            <person name="Starkenburg S.R."/>
        </authorList>
    </citation>
    <scope>NUCLEOTIDE SEQUENCE [LARGE SCALE GENOMIC DNA]</scope>
    <source>
        <strain evidence="4 5">DOE0152z</strain>
    </source>
</reference>
<organism evidence="4 5">
    <name type="scientific">Tetradesmus obliquus</name>
    <name type="common">Green alga</name>
    <name type="synonym">Acutodesmus obliquus</name>
    <dbReference type="NCBI Taxonomy" id="3088"/>
    <lineage>
        <taxon>Eukaryota</taxon>
        <taxon>Viridiplantae</taxon>
        <taxon>Chlorophyta</taxon>
        <taxon>core chlorophytes</taxon>
        <taxon>Chlorophyceae</taxon>
        <taxon>CS clade</taxon>
        <taxon>Sphaeropleales</taxon>
        <taxon>Scenedesmaceae</taxon>
        <taxon>Tetradesmus</taxon>
    </lineage>
</organism>
<dbReference type="PANTHER" id="PTHR15020">
    <property type="entry name" value="FLAVIN REDUCTASE-RELATED"/>
    <property type="match status" value="1"/>
</dbReference>
<dbReference type="InterPro" id="IPR036291">
    <property type="entry name" value="NAD(P)-bd_dom_sf"/>
</dbReference>
<evidence type="ECO:0000313" key="5">
    <source>
        <dbReference type="Proteomes" id="UP001244341"/>
    </source>
</evidence>
<dbReference type="SUPFAM" id="SSF51735">
    <property type="entry name" value="NAD(P)-binding Rossmann-fold domains"/>
    <property type="match status" value="1"/>
</dbReference>
<proteinExistence type="predicted"/>
<sequence length="627" mass="67597">MQTFSHRQIASRTRVTCPGPRIAPHKVQHSRLAPPARADSGKEPSEKELQEKFFSAPNKQPGQPAPGSSKQEQQQQGNLLENPLVNPYALGRQARRAFDDVWEQLSSIAQPTKSYVFDEVLDPSLQLEEDPTAAGTKVLVVGATGRVGRILIRKLLLRGYKVCALIRRREGIRETAAEIEGLPSAVEIINGDVGELKDCQRAVKGVNKIIYCAAAKTAFTADLLRVEERGVAHMAAAMQDELFRRARAEGSKHSPYAKKEVADFGKIYHQLRWDIGFVGVQGEDGSISRDRERANLAAAEISEGNNLVFTGALFTRGAFAEVGAELNALLPGGESRLAGTEGITMRVKTEGHTYACVLRTAEGHTYSARFPTRTARYSTVRLPWVLFRPEAEGLPPFNPAAVKSISLRYELRKPVPAATAAAAAAAAAAAPAAPFVPAGARLPTAPTGGAAPSAALQLQRQRLLAQQAAANTKFERFKMEVDWIKALPSGVEPEFILVSCSGAARPGLDATDVSRIVAAKRRGEDALRATGLGYTVMRPGPLVDEPGGYKALVFDQGDRVGQSVSAADVADICLRALHEPEARNKTFDVCYEYQPDEGLQLYELVASIPSSSGNYLAAALSTLQKNT</sequence>
<feature type="domain" description="NADH:ubiquinone oxidoreductase intermediate-associated protein 30" evidence="2">
    <location>
        <begin position="299"/>
        <end position="409"/>
    </location>
</feature>
<dbReference type="Pfam" id="PF13460">
    <property type="entry name" value="NAD_binding_10"/>
    <property type="match status" value="2"/>
</dbReference>
<accession>A0ABY8U9V6</accession>
<evidence type="ECO:0000259" key="2">
    <source>
        <dbReference type="Pfam" id="PF08547"/>
    </source>
</evidence>